<dbReference type="KEGG" id="ppsc:EHS13_17240"/>
<name>A0A6B8RLU9_9BACL</name>
<sequence>MLVKDIEVALSLAGRRGWNPDNDSISRSAFIHLLRRLEKSNDEIRIVQLGGGQAIWVWNSLHELNLLPIKTTIIEHHPARASQLIQNAEAMTGIDVHWSCLKQLTDEEREDLFNNPAEANEKCGRLGKYVKTDQYDHYQIRNAFYGELSQFTFLNESIDVLIVDGPHGNGRSLVFTWLYLKLKENALILIDDFNHYPFVADLERLFSYEELHRDTWGDQVWLLLRLKGKLAIKESV</sequence>
<accession>A0A6B8RLU9</accession>
<dbReference type="AlphaFoldDB" id="A0A6B8RLU9"/>
<dbReference type="Proteomes" id="UP000426246">
    <property type="component" value="Chromosome"/>
</dbReference>
<evidence type="ECO:0000313" key="1">
    <source>
        <dbReference type="EMBL" id="QGQ96505.1"/>
    </source>
</evidence>
<dbReference type="OrthoDB" id="2470084at2"/>
<evidence type="ECO:0008006" key="3">
    <source>
        <dbReference type="Google" id="ProtNLM"/>
    </source>
</evidence>
<keyword evidence="2" id="KW-1185">Reference proteome</keyword>
<evidence type="ECO:0000313" key="2">
    <source>
        <dbReference type="Proteomes" id="UP000426246"/>
    </source>
</evidence>
<reference evidence="2" key="1">
    <citation type="submission" date="2018-11" db="EMBL/GenBank/DDBJ databases">
        <title>Complete genome sequence of Paenibacillus sp. ML311-T8.</title>
        <authorList>
            <person name="Nam Y.-D."/>
            <person name="Kang J."/>
            <person name="Chung W.-H."/>
            <person name="Park Y.S."/>
        </authorList>
    </citation>
    <scope>NUCLEOTIDE SEQUENCE [LARGE SCALE GENOMIC DNA]</scope>
    <source>
        <strain evidence="2">ML311-T8</strain>
    </source>
</reference>
<dbReference type="EMBL" id="CP034235">
    <property type="protein sequence ID" value="QGQ96505.1"/>
    <property type="molecule type" value="Genomic_DNA"/>
</dbReference>
<organism evidence="1 2">
    <name type="scientific">Paenibacillus psychroresistens</name>
    <dbReference type="NCBI Taxonomy" id="1778678"/>
    <lineage>
        <taxon>Bacteria</taxon>
        <taxon>Bacillati</taxon>
        <taxon>Bacillota</taxon>
        <taxon>Bacilli</taxon>
        <taxon>Bacillales</taxon>
        <taxon>Paenibacillaceae</taxon>
        <taxon>Paenibacillus</taxon>
    </lineage>
</organism>
<proteinExistence type="predicted"/>
<dbReference type="RefSeq" id="WP_155701575.1">
    <property type="nucleotide sequence ID" value="NZ_CP034235.1"/>
</dbReference>
<protein>
    <recommendedName>
        <fullName evidence="3">Class I SAM-dependent methyltransferase</fullName>
    </recommendedName>
</protein>
<gene>
    <name evidence="1" type="ORF">EHS13_17240</name>
</gene>